<dbReference type="PROSITE" id="PS51352">
    <property type="entry name" value="THIOREDOXIN_2"/>
    <property type="match status" value="1"/>
</dbReference>
<dbReference type="Pfam" id="PF00085">
    <property type="entry name" value="Thioredoxin"/>
    <property type="match status" value="1"/>
</dbReference>
<dbReference type="Gene3D" id="3.40.30.10">
    <property type="entry name" value="Glutaredoxin"/>
    <property type="match status" value="1"/>
</dbReference>
<sequence>MATLYDLDTPADAAAALQHEWLVACLCADWCGTCREYQPGFEAIAERFPEAGFLWVDIETHADWADDVDVENFPTLFVMQGEAIRFFGTMLPYPAHLERALESLFAPGAHHLPVDGAEDLPSLRDLLRARAG</sequence>
<feature type="domain" description="Thioredoxin" evidence="1">
    <location>
        <begin position="1"/>
        <end position="106"/>
    </location>
</feature>
<evidence type="ECO:0000313" key="2">
    <source>
        <dbReference type="EMBL" id="QID17470.1"/>
    </source>
</evidence>
<dbReference type="InterPro" id="IPR013766">
    <property type="entry name" value="Thioredoxin_domain"/>
</dbReference>
<dbReference type="Proteomes" id="UP000501991">
    <property type="component" value="Chromosome"/>
</dbReference>
<dbReference type="AlphaFoldDB" id="A0A6C1B5A6"/>
<protein>
    <submittedName>
        <fullName evidence="2">Thioredoxin family protein</fullName>
    </submittedName>
</protein>
<evidence type="ECO:0000259" key="1">
    <source>
        <dbReference type="PROSITE" id="PS51352"/>
    </source>
</evidence>
<dbReference type="EMBL" id="CP048836">
    <property type="protein sequence ID" value="QID17470.1"/>
    <property type="molecule type" value="Genomic_DNA"/>
</dbReference>
<reference evidence="2 3" key="1">
    <citation type="submission" date="2020-02" db="EMBL/GenBank/DDBJ databases">
        <title>Nitrogenibacter mangrovi gen. nov., sp. nov. isolated from mangrove sediment, a denitrifying betaproteobacterium.</title>
        <authorList>
            <person name="Liao H."/>
            <person name="Tian Y."/>
        </authorList>
    </citation>
    <scope>NUCLEOTIDE SEQUENCE [LARGE SCALE GENOMIC DNA]</scope>
    <source>
        <strain evidence="2 3">M9-3-2</strain>
    </source>
</reference>
<dbReference type="KEGG" id="azq:G3580_07320"/>
<evidence type="ECO:0000313" key="3">
    <source>
        <dbReference type="Proteomes" id="UP000501991"/>
    </source>
</evidence>
<name>A0A6C1B5A6_9RHOO</name>
<proteinExistence type="predicted"/>
<accession>A0A6C1B5A6</accession>
<dbReference type="InterPro" id="IPR036249">
    <property type="entry name" value="Thioredoxin-like_sf"/>
</dbReference>
<dbReference type="CDD" id="cd02947">
    <property type="entry name" value="TRX_family"/>
    <property type="match status" value="1"/>
</dbReference>
<organism evidence="2 3">
    <name type="scientific">Nitrogeniibacter mangrovi</name>
    <dbReference type="NCBI Taxonomy" id="2016596"/>
    <lineage>
        <taxon>Bacteria</taxon>
        <taxon>Pseudomonadati</taxon>
        <taxon>Pseudomonadota</taxon>
        <taxon>Betaproteobacteria</taxon>
        <taxon>Rhodocyclales</taxon>
        <taxon>Zoogloeaceae</taxon>
        <taxon>Nitrogeniibacter</taxon>
    </lineage>
</organism>
<gene>
    <name evidence="2" type="ORF">G3580_07320</name>
</gene>
<keyword evidence="3" id="KW-1185">Reference proteome</keyword>
<dbReference type="SUPFAM" id="SSF52833">
    <property type="entry name" value="Thioredoxin-like"/>
    <property type="match status" value="1"/>
</dbReference>